<sequence length="127" mass="13400">MPGVNSFLSGSSYLVHPPGEHDSYLACQGTHDSFPASDQRPYESATAGSVCNSAGKENKPTSFLECPLNMHASISSESQTPGSHQVNRATPVFLGYPHPDCGSHDSGLKDASSTQPPSASQLRVVIR</sequence>
<feature type="compositionally biased region" description="Polar residues" evidence="1">
    <location>
        <begin position="111"/>
        <end position="121"/>
    </location>
</feature>
<protein>
    <submittedName>
        <fullName evidence="2">Uncharacterized protein</fullName>
    </submittedName>
</protein>
<feature type="region of interest" description="Disordered" evidence="1">
    <location>
        <begin position="19"/>
        <end position="56"/>
    </location>
</feature>
<accession>A0A2H9T4U8</accession>
<organism evidence="2">
    <name type="scientific">invertebrate metagenome</name>
    <dbReference type="NCBI Taxonomy" id="1711999"/>
    <lineage>
        <taxon>unclassified sequences</taxon>
        <taxon>metagenomes</taxon>
        <taxon>organismal metagenomes</taxon>
    </lineage>
</organism>
<proteinExistence type="predicted"/>
<comment type="caution">
    <text evidence="2">The sequence shown here is derived from an EMBL/GenBank/DDBJ whole genome shotgun (WGS) entry which is preliminary data.</text>
</comment>
<evidence type="ECO:0000256" key="1">
    <source>
        <dbReference type="SAM" id="MobiDB-lite"/>
    </source>
</evidence>
<reference evidence="2" key="1">
    <citation type="journal article" date="2017" name="Appl. Environ. Microbiol.">
        <title>Molecular characterization of an Endozoicomonas-like organism causing infection in king scallop Pecten maximus L.</title>
        <authorList>
            <person name="Cano I."/>
            <person name="van Aerle R."/>
            <person name="Ross S."/>
            <person name="Verner-Jeffreys D.W."/>
            <person name="Paley R.K."/>
            <person name="Rimmer G."/>
            <person name="Ryder D."/>
            <person name="Hooper P."/>
            <person name="Stone D."/>
            <person name="Feist S.W."/>
        </authorList>
    </citation>
    <scope>NUCLEOTIDE SEQUENCE</scope>
</reference>
<dbReference type="AlphaFoldDB" id="A0A2H9T4U8"/>
<gene>
    <name evidence="2" type="ORF">CI610_02836</name>
</gene>
<feature type="region of interest" description="Disordered" evidence="1">
    <location>
        <begin position="74"/>
        <end position="127"/>
    </location>
</feature>
<evidence type="ECO:0000313" key="2">
    <source>
        <dbReference type="EMBL" id="PJE78232.1"/>
    </source>
</evidence>
<feature type="compositionally biased region" description="Polar residues" evidence="1">
    <location>
        <begin position="74"/>
        <end position="88"/>
    </location>
</feature>
<name>A0A2H9T4U8_9ZZZZ</name>
<dbReference type="EMBL" id="NSIT01000224">
    <property type="protein sequence ID" value="PJE78232.1"/>
    <property type="molecule type" value="Genomic_DNA"/>
</dbReference>